<dbReference type="AlphaFoldDB" id="A0A0F9TRY0"/>
<dbReference type="Pfam" id="PF03783">
    <property type="entry name" value="CsgG"/>
    <property type="match status" value="1"/>
</dbReference>
<dbReference type="GO" id="GO:0030288">
    <property type="term" value="C:outer membrane-bounded periplasmic space"/>
    <property type="evidence" value="ECO:0007669"/>
    <property type="project" value="InterPro"/>
</dbReference>
<protein>
    <submittedName>
        <fullName evidence="1">Uncharacterized protein</fullName>
    </submittedName>
</protein>
<proteinExistence type="predicted"/>
<dbReference type="EMBL" id="LAZR01000180">
    <property type="protein sequence ID" value="KKN83765.1"/>
    <property type="molecule type" value="Genomic_DNA"/>
</dbReference>
<evidence type="ECO:0000313" key="1">
    <source>
        <dbReference type="EMBL" id="KKN83765.1"/>
    </source>
</evidence>
<comment type="caution">
    <text evidence="1">The sequence shown here is derived from an EMBL/GenBank/DDBJ whole genome shotgun (WGS) entry which is preliminary data.</text>
</comment>
<gene>
    <name evidence="1" type="ORF">LCGC14_0295900</name>
</gene>
<organism evidence="1">
    <name type="scientific">marine sediment metagenome</name>
    <dbReference type="NCBI Taxonomy" id="412755"/>
    <lineage>
        <taxon>unclassified sequences</taxon>
        <taxon>metagenomes</taxon>
        <taxon>ecological metagenomes</taxon>
    </lineage>
</organism>
<reference evidence="1" key="1">
    <citation type="journal article" date="2015" name="Nature">
        <title>Complex archaea that bridge the gap between prokaryotes and eukaryotes.</title>
        <authorList>
            <person name="Spang A."/>
            <person name="Saw J.H."/>
            <person name="Jorgensen S.L."/>
            <person name="Zaremba-Niedzwiedzka K."/>
            <person name="Martijn J."/>
            <person name="Lind A.E."/>
            <person name="van Eijk R."/>
            <person name="Schleper C."/>
            <person name="Guy L."/>
            <person name="Ettema T.J."/>
        </authorList>
    </citation>
    <scope>NUCLEOTIDE SEQUENCE</scope>
</reference>
<dbReference type="Gene3D" id="3.40.50.10610">
    <property type="entry name" value="ABC-type transport auxiliary lipoprotein component"/>
    <property type="match status" value="1"/>
</dbReference>
<dbReference type="InterPro" id="IPR005534">
    <property type="entry name" value="Curli_assmbl/transp-comp_CsgG"/>
</dbReference>
<sequence length="346" mass="38329">MTRRRIYVGWVGVMLLSGMLCGGCEKEIAIWQYPIFWEPGELEAIAVVPFRNTSIQDPEAGNTIADRLAVALAANGTYPKVYNRGDLQALLTEEDLRMLAGGEGDTAAILKRVTAVQAIITGTVSQFDASTQSHQRQDPQYAWDQYGNPYFVGNSIRTFTRNDAIVTVTATMLSTKTGQTIHATQTAQWHMWAEGSPPEMSMDACLAVAVNVVTSQLLAEFAIVGRVIKVKPEEVFRITTGELYDGKWEDKNSFTTADETMTVVINMPAVADRSQFRMTVIRANTKKDLFELDFQWSRDAPVTGQVYIFNPSAIAAGGGGPGEYVLKFYAGVEPIMENRFYIHRAR</sequence>
<accession>A0A0F9TRY0</accession>
<name>A0A0F9TRY0_9ZZZZ</name>